<organism evidence="15 16">
    <name type="scientific">Methylomonas koyamae</name>
    <dbReference type="NCBI Taxonomy" id="702114"/>
    <lineage>
        <taxon>Bacteria</taxon>
        <taxon>Pseudomonadati</taxon>
        <taxon>Pseudomonadota</taxon>
        <taxon>Gammaproteobacteria</taxon>
        <taxon>Methylococcales</taxon>
        <taxon>Methylococcaceae</taxon>
        <taxon>Methylomonas</taxon>
    </lineage>
</organism>
<dbReference type="EMBL" id="LUUL01000055">
    <property type="protein sequence ID" value="OAI28525.1"/>
    <property type="molecule type" value="Genomic_DNA"/>
</dbReference>
<dbReference type="Pfam" id="PF03807">
    <property type="entry name" value="F420_oxidored"/>
    <property type="match status" value="1"/>
</dbReference>
<dbReference type="Gene3D" id="3.40.50.720">
    <property type="entry name" value="NAD(P)-binding Rossmann-like Domain"/>
    <property type="match status" value="1"/>
</dbReference>
<dbReference type="Pfam" id="PF14748">
    <property type="entry name" value="P5CR_dimer"/>
    <property type="match status" value="1"/>
</dbReference>
<gene>
    <name evidence="10" type="primary">proC</name>
    <name evidence="15" type="ORF">A1356_06595</name>
</gene>
<evidence type="ECO:0000256" key="3">
    <source>
        <dbReference type="ARBA" id="ARBA00022490"/>
    </source>
</evidence>
<keyword evidence="7 10" id="KW-0560">Oxidoreductase</keyword>
<dbReference type="PANTHER" id="PTHR11645:SF0">
    <property type="entry name" value="PYRROLINE-5-CARBOXYLATE REDUCTASE 3"/>
    <property type="match status" value="1"/>
</dbReference>
<comment type="caution">
    <text evidence="15">The sequence shown here is derived from an EMBL/GenBank/DDBJ whole genome shotgun (WGS) entry which is preliminary data.</text>
</comment>
<dbReference type="FunFam" id="1.10.3730.10:FF:000001">
    <property type="entry name" value="Pyrroline-5-carboxylate reductase"/>
    <property type="match status" value="1"/>
</dbReference>
<evidence type="ECO:0000259" key="13">
    <source>
        <dbReference type="Pfam" id="PF03807"/>
    </source>
</evidence>
<comment type="subcellular location">
    <subcellularLocation>
        <location evidence="10">Cytoplasm</location>
    </subcellularLocation>
</comment>
<dbReference type="InterPro" id="IPR029036">
    <property type="entry name" value="P5CR_dimer"/>
</dbReference>
<evidence type="ECO:0000256" key="8">
    <source>
        <dbReference type="ARBA" id="ARBA00050547"/>
    </source>
</evidence>
<evidence type="ECO:0000256" key="10">
    <source>
        <dbReference type="HAMAP-Rule" id="MF_01925"/>
    </source>
</evidence>
<comment type="pathway">
    <text evidence="1 10">Amino-acid biosynthesis; L-proline biosynthesis; L-proline from L-glutamate 5-semialdehyde: step 1/1.</text>
</comment>
<dbReference type="Proteomes" id="UP000077734">
    <property type="component" value="Unassembled WGS sequence"/>
</dbReference>
<keyword evidence="4 10" id="KW-0028">Amino-acid biosynthesis</keyword>
<evidence type="ECO:0000256" key="4">
    <source>
        <dbReference type="ARBA" id="ARBA00022605"/>
    </source>
</evidence>
<dbReference type="PANTHER" id="PTHR11645">
    <property type="entry name" value="PYRROLINE-5-CARBOXYLATE REDUCTASE"/>
    <property type="match status" value="1"/>
</dbReference>
<feature type="binding site" evidence="12">
    <location>
        <position position="57"/>
    </location>
    <ligand>
        <name>NADPH</name>
        <dbReference type="ChEBI" id="CHEBI:57783"/>
    </ligand>
</feature>
<reference evidence="15 16" key="1">
    <citation type="submission" date="2016-03" db="EMBL/GenBank/DDBJ databases">
        <authorList>
            <person name="Heylen K."/>
            <person name="De Vos P."/>
            <person name="Vekeman B."/>
        </authorList>
    </citation>
    <scope>NUCLEOTIDE SEQUENCE [LARGE SCALE GENOMIC DNA]</scope>
    <source>
        <strain evidence="15 16">R-49807</strain>
    </source>
</reference>
<comment type="catalytic activity">
    <reaction evidence="9 10">
        <text>L-proline + NADP(+) = (S)-1-pyrroline-5-carboxylate + NADPH + 2 H(+)</text>
        <dbReference type="Rhea" id="RHEA:14109"/>
        <dbReference type="ChEBI" id="CHEBI:15378"/>
        <dbReference type="ChEBI" id="CHEBI:17388"/>
        <dbReference type="ChEBI" id="CHEBI:57783"/>
        <dbReference type="ChEBI" id="CHEBI:58349"/>
        <dbReference type="ChEBI" id="CHEBI:60039"/>
        <dbReference type="EC" id="1.5.1.2"/>
    </reaction>
</comment>
<keyword evidence="5 10" id="KW-0641">Proline biosynthesis</keyword>
<evidence type="ECO:0000256" key="11">
    <source>
        <dbReference type="NCBIfam" id="TIGR00112"/>
    </source>
</evidence>
<comment type="catalytic activity">
    <reaction evidence="8 10">
        <text>L-proline + NAD(+) = (S)-1-pyrroline-5-carboxylate + NADH + 2 H(+)</text>
        <dbReference type="Rhea" id="RHEA:14105"/>
        <dbReference type="ChEBI" id="CHEBI:15378"/>
        <dbReference type="ChEBI" id="CHEBI:17388"/>
        <dbReference type="ChEBI" id="CHEBI:57540"/>
        <dbReference type="ChEBI" id="CHEBI:57945"/>
        <dbReference type="ChEBI" id="CHEBI:60039"/>
        <dbReference type="EC" id="1.5.1.2"/>
    </reaction>
</comment>
<dbReference type="Gene3D" id="1.10.3730.10">
    <property type="entry name" value="ProC C-terminal domain-like"/>
    <property type="match status" value="1"/>
</dbReference>
<feature type="domain" description="Pyrroline-5-carboxylate reductase dimerisation" evidence="14">
    <location>
        <begin position="164"/>
        <end position="268"/>
    </location>
</feature>
<dbReference type="GO" id="GO:0005737">
    <property type="term" value="C:cytoplasm"/>
    <property type="evidence" value="ECO:0007669"/>
    <property type="project" value="UniProtKB-SubCell"/>
</dbReference>
<keyword evidence="3 10" id="KW-0963">Cytoplasm</keyword>
<protein>
    <recommendedName>
        <fullName evidence="10 11">Pyrroline-5-carboxylate reductase</fullName>
        <shortName evidence="10">P5C reductase</shortName>
        <shortName evidence="10">P5CR</shortName>
        <ecNumber evidence="10 11">1.5.1.2</ecNumber>
    </recommendedName>
    <alternativeName>
        <fullName evidence="10">PCA reductase</fullName>
    </alternativeName>
</protein>
<dbReference type="GO" id="GO:0004735">
    <property type="term" value="F:pyrroline-5-carboxylate reductase activity"/>
    <property type="evidence" value="ECO:0007669"/>
    <property type="project" value="UniProtKB-UniRule"/>
</dbReference>
<evidence type="ECO:0000256" key="12">
    <source>
        <dbReference type="PIRSR" id="PIRSR000193-1"/>
    </source>
</evidence>
<evidence type="ECO:0000313" key="16">
    <source>
        <dbReference type="Proteomes" id="UP000077734"/>
    </source>
</evidence>
<comment type="function">
    <text evidence="10">Catalyzes the reduction of 1-pyrroline-5-carboxylate (PCA) to L-proline.</text>
</comment>
<evidence type="ECO:0000256" key="7">
    <source>
        <dbReference type="ARBA" id="ARBA00023002"/>
    </source>
</evidence>
<dbReference type="RefSeq" id="WP_064020452.1">
    <property type="nucleotide sequence ID" value="NZ_LUUL01000055.1"/>
</dbReference>
<dbReference type="SUPFAM" id="SSF51735">
    <property type="entry name" value="NAD(P)-binding Rossmann-fold domains"/>
    <property type="match status" value="1"/>
</dbReference>
<evidence type="ECO:0000256" key="2">
    <source>
        <dbReference type="ARBA" id="ARBA00005525"/>
    </source>
</evidence>
<keyword evidence="6 10" id="KW-0521">NADP</keyword>
<feature type="binding site" evidence="12">
    <location>
        <begin position="9"/>
        <end position="14"/>
    </location>
    <ligand>
        <name>NADP(+)</name>
        <dbReference type="ChEBI" id="CHEBI:58349"/>
    </ligand>
</feature>
<evidence type="ECO:0000256" key="9">
    <source>
        <dbReference type="ARBA" id="ARBA00052690"/>
    </source>
</evidence>
<keyword evidence="16" id="KW-1185">Reference proteome</keyword>
<evidence type="ECO:0000313" key="15">
    <source>
        <dbReference type="EMBL" id="OAI28525.1"/>
    </source>
</evidence>
<evidence type="ECO:0000259" key="14">
    <source>
        <dbReference type="Pfam" id="PF14748"/>
    </source>
</evidence>
<dbReference type="SUPFAM" id="SSF48179">
    <property type="entry name" value="6-phosphogluconate dehydrogenase C-terminal domain-like"/>
    <property type="match status" value="1"/>
</dbReference>
<dbReference type="HAMAP" id="MF_01925">
    <property type="entry name" value="P5C_reductase"/>
    <property type="match status" value="1"/>
</dbReference>
<feature type="binding site" evidence="12">
    <location>
        <begin position="70"/>
        <end position="73"/>
    </location>
    <ligand>
        <name>NADP(+)</name>
        <dbReference type="ChEBI" id="CHEBI:58349"/>
    </ligand>
</feature>
<accession>A0AA91I6B4</accession>
<proteinExistence type="inferred from homology"/>
<sequence length="275" mass="29094">MNTKTIGFIGGGNMATSLMRGLIASGHSPQQIWVSDTVPETLQAHADQLHVNIAADNANIVNEADVVVLAVKPQTLRDVCLQIAPQLKQKNVLVVSIAAGISQQSLALWLGANTAIVRCMPNTPALVQTGATALHANPQVNDEQKDLAENILRAVGLTLWFGDEAQLDAVTAVSGSGPAYFFLLMEAMERAALELGLDEHSARLLIQQTALGAAKIALESAESPAQLRARVTSPGGTTQQAVETFLQHGFVDLVAKALHAARDRSIEMSKQLGAD</sequence>
<dbReference type="InterPro" id="IPR028939">
    <property type="entry name" value="P5C_Rdtase_cat_N"/>
</dbReference>
<dbReference type="InterPro" id="IPR036291">
    <property type="entry name" value="NAD(P)-bd_dom_sf"/>
</dbReference>
<dbReference type="FunFam" id="3.40.50.720:FF:000105">
    <property type="entry name" value="Pyrroline-5-carboxylate reductase"/>
    <property type="match status" value="1"/>
</dbReference>
<feature type="domain" description="Pyrroline-5-carboxylate reductase catalytic N-terminal" evidence="13">
    <location>
        <begin position="5"/>
        <end position="100"/>
    </location>
</feature>
<dbReference type="InterPro" id="IPR008927">
    <property type="entry name" value="6-PGluconate_DH-like_C_sf"/>
</dbReference>
<evidence type="ECO:0000256" key="5">
    <source>
        <dbReference type="ARBA" id="ARBA00022650"/>
    </source>
</evidence>
<dbReference type="InterPro" id="IPR000304">
    <property type="entry name" value="Pyrroline-COOH_reductase"/>
</dbReference>
<dbReference type="EC" id="1.5.1.2" evidence="10 11"/>
<dbReference type="PIRSF" id="PIRSF000193">
    <property type="entry name" value="Pyrrol-5-carb_rd"/>
    <property type="match status" value="1"/>
</dbReference>
<name>A0AA91I6B4_9GAMM</name>
<evidence type="ECO:0000256" key="6">
    <source>
        <dbReference type="ARBA" id="ARBA00022857"/>
    </source>
</evidence>
<dbReference type="AlphaFoldDB" id="A0AA91I6B4"/>
<evidence type="ECO:0000256" key="1">
    <source>
        <dbReference type="ARBA" id="ARBA00005205"/>
    </source>
</evidence>
<comment type="similarity">
    <text evidence="2 10">Belongs to the pyrroline-5-carboxylate reductase family.</text>
</comment>
<dbReference type="GO" id="GO:0055129">
    <property type="term" value="P:L-proline biosynthetic process"/>
    <property type="evidence" value="ECO:0007669"/>
    <property type="project" value="UniProtKB-UniRule"/>
</dbReference>
<dbReference type="NCBIfam" id="TIGR00112">
    <property type="entry name" value="proC"/>
    <property type="match status" value="1"/>
</dbReference>